<reference evidence="3 4" key="1">
    <citation type="submission" date="2024-01" db="EMBL/GenBank/DDBJ databases">
        <authorList>
            <person name="Allen C."/>
            <person name="Tagirdzhanova G."/>
        </authorList>
    </citation>
    <scope>NUCLEOTIDE SEQUENCE [LARGE SCALE GENOMIC DNA]</scope>
</reference>
<keyword evidence="2" id="KW-0472">Membrane</keyword>
<protein>
    <recommendedName>
        <fullName evidence="5">Integral membrane protein</fullName>
    </recommendedName>
</protein>
<dbReference type="EMBL" id="CAWUHD010000045">
    <property type="protein sequence ID" value="CAK7222530.1"/>
    <property type="molecule type" value="Genomic_DNA"/>
</dbReference>
<feature type="transmembrane region" description="Helical" evidence="2">
    <location>
        <begin position="223"/>
        <end position="244"/>
    </location>
</feature>
<proteinExistence type="predicted"/>
<evidence type="ECO:0000313" key="4">
    <source>
        <dbReference type="Proteomes" id="UP001642482"/>
    </source>
</evidence>
<sequence length="439" mass="48107">MASIQHQYYAQPFPQQPFLQQPFPQQPFPQQPFPQQSFPQQSFPQQSFPQQSFPQQSFPQQPPPQGFIPLAQVAPSSNTKDVSGKVVSSRGWYVGKIALEWLSVMTGILVIGLNAAMLVMQEAHAVGSGYVDASLGFPAGILAVLWSVSEFVTLCVRRNRGIHPGAHVGMHLIIWGLAAVCASFIAWDCAIDSTYSYWWFASVPTDTADDKRTYALFRRIENALAICMWPLVIVNMILFVRACIECHRRNRNSAAQLKNSQAQAAAASPAAAPAAPATRSPIPPQSVQPAAELDKTGGTPHPQVHHLPSTRNSITPVQSPSHVSPIQGPPSADLSPNTPSQAPAQQFYEIGGTPRYSEMAEIQQQQQRAEMPAPVQRQVSVETDQRRVETPATPQQQHATEAAIVSQPLEAADDLERGQRTGPPQYVMLGGTKVRYHEF</sequence>
<keyword evidence="2" id="KW-1133">Transmembrane helix</keyword>
<keyword evidence="2" id="KW-0812">Transmembrane</keyword>
<evidence type="ECO:0000313" key="3">
    <source>
        <dbReference type="EMBL" id="CAK7222530.1"/>
    </source>
</evidence>
<feature type="compositionally biased region" description="Polar residues" evidence="1">
    <location>
        <begin position="309"/>
        <end position="324"/>
    </location>
</feature>
<feature type="compositionally biased region" description="Polar residues" evidence="1">
    <location>
        <begin position="334"/>
        <end position="344"/>
    </location>
</feature>
<evidence type="ECO:0000256" key="1">
    <source>
        <dbReference type="SAM" id="MobiDB-lite"/>
    </source>
</evidence>
<organism evidence="3 4">
    <name type="scientific">Sporothrix eucalyptigena</name>
    <dbReference type="NCBI Taxonomy" id="1812306"/>
    <lineage>
        <taxon>Eukaryota</taxon>
        <taxon>Fungi</taxon>
        <taxon>Dikarya</taxon>
        <taxon>Ascomycota</taxon>
        <taxon>Pezizomycotina</taxon>
        <taxon>Sordariomycetes</taxon>
        <taxon>Sordariomycetidae</taxon>
        <taxon>Ophiostomatales</taxon>
        <taxon>Ophiostomataceae</taxon>
        <taxon>Sporothrix</taxon>
    </lineage>
</organism>
<accession>A0ABP0BU51</accession>
<feature type="transmembrane region" description="Helical" evidence="2">
    <location>
        <begin position="168"/>
        <end position="187"/>
    </location>
</feature>
<feature type="region of interest" description="Disordered" evidence="1">
    <location>
        <begin position="16"/>
        <end position="61"/>
    </location>
</feature>
<feature type="compositionally biased region" description="Low complexity" evidence="1">
    <location>
        <begin position="33"/>
        <end position="59"/>
    </location>
</feature>
<evidence type="ECO:0000256" key="2">
    <source>
        <dbReference type="SAM" id="Phobius"/>
    </source>
</evidence>
<gene>
    <name evidence="3" type="ORF">SEUCBS140593_004930</name>
</gene>
<comment type="caution">
    <text evidence="3">The sequence shown here is derived from an EMBL/GenBank/DDBJ whole genome shotgun (WGS) entry which is preliminary data.</text>
</comment>
<dbReference type="Proteomes" id="UP001642482">
    <property type="component" value="Unassembled WGS sequence"/>
</dbReference>
<feature type="transmembrane region" description="Helical" evidence="2">
    <location>
        <begin position="135"/>
        <end position="156"/>
    </location>
</feature>
<feature type="region of interest" description="Disordered" evidence="1">
    <location>
        <begin position="265"/>
        <end position="344"/>
    </location>
</feature>
<evidence type="ECO:0008006" key="5">
    <source>
        <dbReference type="Google" id="ProtNLM"/>
    </source>
</evidence>
<name>A0ABP0BU51_9PEZI</name>
<keyword evidence="4" id="KW-1185">Reference proteome</keyword>
<feature type="region of interest" description="Disordered" evidence="1">
    <location>
        <begin position="383"/>
        <end position="426"/>
    </location>
</feature>
<feature type="compositionally biased region" description="Low complexity" evidence="1">
    <location>
        <begin position="265"/>
        <end position="277"/>
    </location>
</feature>
<feature type="transmembrane region" description="Helical" evidence="2">
    <location>
        <begin position="98"/>
        <end position="120"/>
    </location>
</feature>